<feature type="region of interest" description="Disordered" evidence="1">
    <location>
        <begin position="27"/>
        <end position="183"/>
    </location>
</feature>
<feature type="compositionally biased region" description="Low complexity" evidence="1">
    <location>
        <begin position="86"/>
        <end position="102"/>
    </location>
</feature>
<proteinExistence type="predicted"/>
<dbReference type="EMBL" id="QWGR01000017">
    <property type="protein sequence ID" value="RIJ46097.1"/>
    <property type="molecule type" value="Genomic_DNA"/>
</dbReference>
<evidence type="ECO:0000256" key="2">
    <source>
        <dbReference type="SAM" id="SignalP"/>
    </source>
</evidence>
<dbReference type="AlphaFoldDB" id="A0A399SVX0"/>
<reference evidence="3 4" key="1">
    <citation type="submission" date="2018-08" db="EMBL/GenBank/DDBJ databases">
        <title>Pallidiluteibacterium maritimus gen. nov., sp. nov., isolated from coastal sediment.</title>
        <authorList>
            <person name="Zhou L.Y."/>
        </authorList>
    </citation>
    <scope>NUCLEOTIDE SEQUENCE [LARGE SCALE GENOMIC DNA]</scope>
    <source>
        <strain evidence="3 4">XSD2</strain>
    </source>
</reference>
<feature type="chain" id="PRO_5017288878" evidence="2">
    <location>
        <begin position="29"/>
        <end position="383"/>
    </location>
</feature>
<feature type="compositionally biased region" description="Basic and acidic residues" evidence="1">
    <location>
        <begin position="37"/>
        <end position="78"/>
    </location>
</feature>
<dbReference type="Proteomes" id="UP000265926">
    <property type="component" value="Unassembled WGS sequence"/>
</dbReference>
<keyword evidence="2" id="KW-0732">Signal</keyword>
<feature type="compositionally biased region" description="Basic and acidic residues" evidence="1">
    <location>
        <begin position="141"/>
        <end position="159"/>
    </location>
</feature>
<dbReference type="RefSeq" id="WP_119439847.1">
    <property type="nucleotide sequence ID" value="NZ_QWGR01000017.1"/>
</dbReference>
<sequence>MKAIKFRLFATIFTLAAVITATTFEANAQRRSSQEGNESRRSTQETRKNVERKSTYKEYDKVQRKSVDPKLRSTRSEGNRSSVTKSGNNQNRSQSNNSRNSSANYQKRESNRNVTNQGNNRSVQKSSQATPSRNSNSTYRTSREQDRNTVRSRENDNRNVRVGTSTSEGRRNTGRTVNENRDFYRVDKADRRYSPSENYRGSSNYWKGNYRSERMNYNHKDKRYYSNYNYSKRNHWDRKWENYRWNYNSWRDYYSGYNPRSYTYSRYYFHHPHYGHVLSRFDYRPVVFVHNHHQYYCYNGHFFRYRPGVGYILVDLPYGFTFQYLPKGHYERVHVNGYLYFRIGNLFFEASNYGFNLVHYPERYYAYDDGFERPGYYYDDIYW</sequence>
<gene>
    <name evidence="3" type="ORF">D1614_20435</name>
</gene>
<organism evidence="3 4">
    <name type="scientific">Maribellus luteus</name>
    <dbReference type="NCBI Taxonomy" id="2305463"/>
    <lineage>
        <taxon>Bacteria</taxon>
        <taxon>Pseudomonadati</taxon>
        <taxon>Bacteroidota</taxon>
        <taxon>Bacteroidia</taxon>
        <taxon>Marinilabiliales</taxon>
        <taxon>Prolixibacteraceae</taxon>
        <taxon>Maribellus</taxon>
    </lineage>
</organism>
<dbReference type="OrthoDB" id="1122251at2"/>
<feature type="compositionally biased region" description="Polar residues" evidence="1">
    <location>
        <begin position="112"/>
        <end position="131"/>
    </location>
</feature>
<protein>
    <submittedName>
        <fullName evidence="3">Uncharacterized protein</fullName>
    </submittedName>
</protein>
<name>A0A399SVX0_9BACT</name>
<comment type="caution">
    <text evidence="3">The sequence shown here is derived from an EMBL/GenBank/DDBJ whole genome shotgun (WGS) entry which is preliminary data.</text>
</comment>
<evidence type="ECO:0000256" key="1">
    <source>
        <dbReference type="SAM" id="MobiDB-lite"/>
    </source>
</evidence>
<feature type="compositionally biased region" description="Polar residues" evidence="1">
    <location>
        <begin position="27"/>
        <end position="36"/>
    </location>
</feature>
<accession>A0A399SVX0</accession>
<feature type="signal peptide" evidence="2">
    <location>
        <begin position="1"/>
        <end position="28"/>
    </location>
</feature>
<evidence type="ECO:0000313" key="4">
    <source>
        <dbReference type="Proteomes" id="UP000265926"/>
    </source>
</evidence>
<keyword evidence="4" id="KW-1185">Reference proteome</keyword>
<evidence type="ECO:0000313" key="3">
    <source>
        <dbReference type="EMBL" id="RIJ46097.1"/>
    </source>
</evidence>